<organism evidence="1 2">
    <name type="scientific">Inquilinus ginsengisoli</name>
    <dbReference type="NCBI Taxonomy" id="363840"/>
    <lineage>
        <taxon>Bacteria</taxon>
        <taxon>Pseudomonadati</taxon>
        <taxon>Pseudomonadota</taxon>
        <taxon>Alphaproteobacteria</taxon>
        <taxon>Rhodospirillales</taxon>
        <taxon>Rhodospirillaceae</taxon>
        <taxon>Inquilinus</taxon>
    </lineage>
</organism>
<evidence type="ECO:0000313" key="2">
    <source>
        <dbReference type="Proteomes" id="UP001262410"/>
    </source>
</evidence>
<dbReference type="EMBL" id="JAVDPW010000001">
    <property type="protein sequence ID" value="MDR6288112.1"/>
    <property type="molecule type" value="Genomic_DNA"/>
</dbReference>
<name>A0ABU1JHK4_9PROT</name>
<sequence>MVDADQCRRHGHARPASLPILHGVIAVDRLAFQHHRPLKAGRPPANWLGACLVGGLLALAACSQAPSDSGASSTEAARPPDGTVEMSQVQAAFIGSGNTGSGTLTYRGRTYPFTVAGLGIGGIGVSKIEARGEVYDLSSLEQFPGTYAQGRYGFALGTKSAGDLWMKNGNGVVMHLVAKRTGLMLSLGGDAVVIRMGQ</sequence>
<evidence type="ECO:0008006" key="3">
    <source>
        <dbReference type="Google" id="ProtNLM"/>
    </source>
</evidence>
<gene>
    <name evidence="1" type="ORF">E9232_000611</name>
</gene>
<dbReference type="RefSeq" id="WP_309792066.1">
    <property type="nucleotide sequence ID" value="NZ_JAVDPW010000001.1"/>
</dbReference>
<accession>A0ABU1JHK4</accession>
<protein>
    <recommendedName>
        <fullName evidence="3">DUF1134 domain-containing protein</fullName>
    </recommendedName>
</protein>
<dbReference type="Proteomes" id="UP001262410">
    <property type="component" value="Unassembled WGS sequence"/>
</dbReference>
<proteinExistence type="predicted"/>
<comment type="caution">
    <text evidence="1">The sequence shown here is derived from an EMBL/GenBank/DDBJ whole genome shotgun (WGS) entry which is preliminary data.</text>
</comment>
<keyword evidence="2" id="KW-1185">Reference proteome</keyword>
<reference evidence="1 2" key="1">
    <citation type="submission" date="2023-07" db="EMBL/GenBank/DDBJ databases">
        <title>Sorghum-associated microbial communities from plants grown in Nebraska, USA.</title>
        <authorList>
            <person name="Schachtman D."/>
        </authorList>
    </citation>
    <scope>NUCLEOTIDE SEQUENCE [LARGE SCALE GENOMIC DNA]</scope>
    <source>
        <strain evidence="1 2">584</strain>
    </source>
</reference>
<evidence type="ECO:0000313" key="1">
    <source>
        <dbReference type="EMBL" id="MDR6288112.1"/>
    </source>
</evidence>